<keyword evidence="6" id="KW-1185">Reference proteome</keyword>
<organism evidence="5 6">
    <name type="scientific">Aliiruegeria haliotis</name>
    <dbReference type="NCBI Taxonomy" id="1280846"/>
    <lineage>
        <taxon>Bacteria</taxon>
        <taxon>Pseudomonadati</taxon>
        <taxon>Pseudomonadota</taxon>
        <taxon>Alphaproteobacteria</taxon>
        <taxon>Rhodobacterales</taxon>
        <taxon>Roseobacteraceae</taxon>
        <taxon>Aliiruegeria</taxon>
    </lineage>
</organism>
<proteinExistence type="inferred from homology"/>
<gene>
    <name evidence="5" type="ORF">CLV78_102263</name>
</gene>
<dbReference type="PANTHER" id="PTHR43022">
    <property type="entry name" value="PROTEIN SMF"/>
    <property type="match status" value="1"/>
</dbReference>
<dbReference type="InterPro" id="IPR041614">
    <property type="entry name" value="DprA_WH"/>
</dbReference>
<evidence type="ECO:0000259" key="3">
    <source>
        <dbReference type="Pfam" id="PF02481"/>
    </source>
</evidence>
<dbReference type="AlphaFoldDB" id="A0A2T0RV60"/>
<evidence type="ECO:0000259" key="4">
    <source>
        <dbReference type="Pfam" id="PF17782"/>
    </source>
</evidence>
<dbReference type="PANTHER" id="PTHR43022:SF1">
    <property type="entry name" value="PROTEIN SMF"/>
    <property type="match status" value="1"/>
</dbReference>
<dbReference type="GO" id="GO:0009294">
    <property type="term" value="P:DNA-mediated transformation"/>
    <property type="evidence" value="ECO:0007669"/>
    <property type="project" value="InterPro"/>
</dbReference>
<reference evidence="5 6" key="1">
    <citation type="submission" date="2018-03" db="EMBL/GenBank/DDBJ databases">
        <title>Genomic Encyclopedia of Archaeal and Bacterial Type Strains, Phase II (KMG-II): from individual species to whole genera.</title>
        <authorList>
            <person name="Goeker M."/>
        </authorList>
    </citation>
    <scope>NUCLEOTIDE SEQUENCE [LARGE SCALE GENOMIC DNA]</scope>
    <source>
        <strain evidence="5 6">DSM 29328</strain>
    </source>
</reference>
<feature type="region of interest" description="Disordered" evidence="2">
    <location>
        <begin position="304"/>
        <end position="330"/>
    </location>
</feature>
<dbReference type="Pfam" id="PF21102">
    <property type="entry name" value="DprA_N"/>
    <property type="match status" value="1"/>
</dbReference>
<evidence type="ECO:0000313" key="6">
    <source>
        <dbReference type="Proteomes" id="UP000239480"/>
    </source>
</evidence>
<dbReference type="InterPro" id="IPR003488">
    <property type="entry name" value="DprA"/>
</dbReference>
<dbReference type="Gene3D" id="1.10.10.10">
    <property type="entry name" value="Winged helix-like DNA-binding domain superfamily/Winged helix DNA-binding domain"/>
    <property type="match status" value="1"/>
</dbReference>
<evidence type="ECO:0000256" key="2">
    <source>
        <dbReference type="SAM" id="MobiDB-lite"/>
    </source>
</evidence>
<accession>A0A2T0RV60</accession>
<feature type="domain" description="Smf/DprA SLOG" evidence="3">
    <location>
        <begin position="88"/>
        <end position="294"/>
    </location>
</feature>
<dbReference type="InterPro" id="IPR057666">
    <property type="entry name" value="DrpA_SLOG"/>
</dbReference>
<sequence>MDLFSSPPPLAPPTSEGHIRARLRLLRSHRVGIQTYKRLMAEHSGDAQAALAALPQLARSAGVKEYTACPPGLVDRELAAARRVGARMLWQGDPLYPSALLDLPDAPPMLWARGVRDLLDRPAVALVGARNASSLGRRMAASLAKGLGDNGLVVASGLARGIDKIVHETALSTGTIAVVAGGVDVIYPRENAALTGLIAEQGLILSEMPMGVQPQARHFPRRNRIISGLSRAVVVVEAAVRSGSLITARDALDQGREVMAVPGHPFDARAAGCNLLLRDGAALVRGPDDVLEVLASLPQPSIRNVVDRTPAPSPPRLLRESAPDRSNVGDPVRDRILTFLGPSPIAEDQLVRDLALPGQAIAEELLALEMDGAVIRQPGGLLARSA</sequence>
<protein>
    <submittedName>
        <fullName evidence="5">DNA processing protein</fullName>
    </submittedName>
</protein>
<dbReference type="Pfam" id="PF02481">
    <property type="entry name" value="DNA_processg_A"/>
    <property type="match status" value="1"/>
</dbReference>
<comment type="caution">
    <text evidence="5">The sequence shown here is derived from an EMBL/GenBank/DDBJ whole genome shotgun (WGS) entry which is preliminary data.</text>
</comment>
<dbReference type="NCBIfam" id="TIGR00732">
    <property type="entry name" value="dprA"/>
    <property type="match status" value="1"/>
</dbReference>
<evidence type="ECO:0000256" key="1">
    <source>
        <dbReference type="ARBA" id="ARBA00006525"/>
    </source>
</evidence>
<evidence type="ECO:0000313" key="5">
    <source>
        <dbReference type="EMBL" id="PRY25086.1"/>
    </source>
</evidence>
<dbReference type="Pfam" id="PF17782">
    <property type="entry name" value="WHD_DprA"/>
    <property type="match status" value="1"/>
</dbReference>
<dbReference type="SUPFAM" id="SSF102405">
    <property type="entry name" value="MCP/YpsA-like"/>
    <property type="match status" value="1"/>
</dbReference>
<dbReference type="Gene3D" id="3.40.50.450">
    <property type="match status" value="1"/>
</dbReference>
<feature type="domain" description="DprA winged helix" evidence="4">
    <location>
        <begin position="322"/>
        <end position="380"/>
    </location>
</feature>
<dbReference type="InterPro" id="IPR036388">
    <property type="entry name" value="WH-like_DNA-bd_sf"/>
</dbReference>
<comment type="similarity">
    <text evidence="1">Belongs to the DprA/Smf family.</text>
</comment>
<name>A0A2T0RV60_9RHOB</name>
<dbReference type="Proteomes" id="UP000239480">
    <property type="component" value="Unassembled WGS sequence"/>
</dbReference>
<dbReference type="EMBL" id="PVTD01000002">
    <property type="protein sequence ID" value="PRY25086.1"/>
    <property type="molecule type" value="Genomic_DNA"/>
</dbReference>